<comment type="catalytic activity">
    <reaction evidence="1">
        <text>S-ubiquitinyl-[E2 ubiquitin-conjugating enzyme]-L-cysteine + [acceptor protein]-L-lysine = [E2 ubiquitin-conjugating enzyme]-L-cysteine + N(6)-ubiquitinyl-[acceptor protein]-L-lysine.</text>
        <dbReference type="EC" id="2.3.2.27"/>
    </reaction>
</comment>
<dbReference type="PANTHER" id="PTHR45877:SF2">
    <property type="entry name" value="E3 UBIQUITIN-PROTEIN LIGASE SINA-RELATED"/>
    <property type="match status" value="1"/>
</dbReference>
<evidence type="ECO:0000256" key="3">
    <source>
        <dbReference type="ARBA" id="ARBA00009119"/>
    </source>
</evidence>
<keyword evidence="14" id="KW-1185">Reference proteome</keyword>
<evidence type="ECO:0000259" key="11">
    <source>
        <dbReference type="PROSITE" id="PS50089"/>
    </source>
</evidence>
<keyword evidence="5" id="KW-0808">Transferase</keyword>
<dbReference type="GO" id="GO:0005737">
    <property type="term" value="C:cytoplasm"/>
    <property type="evidence" value="ECO:0007669"/>
    <property type="project" value="TreeGrafter"/>
</dbReference>
<dbReference type="InterPro" id="IPR004162">
    <property type="entry name" value="SINA-like_animal"/>
</dbReference>
<dbReference type="PANTHER" id="PTHR45877">
    <property type="entry name" value="E3 UBIQUITIN-PROTEIN LIGASE SIAH2"/>
    <property type="match status" value="1"/>
</dbReference>
<evidence type="ECO:0000256" key="8">
    <source>
        <dbReference type="ARBA" id="ARBA00022786"/>
    </source>
</evidence>
<dbReference type="EC" id="2.3.2.27" evidence="4"/>
<dbReference type="Pfam" id="PF21362">
    <property type="entry name" value="Sina_RING"/>
    <property type="match status" value="1"/>
</dbReference>
<dbReference type="InterPro" id="IPR049548">
    <property type="entry name" value="Sina-like_RING"/>
</dbReference>
<feature type="domain" description="RING-type" evidence="11">
    <location>
        <begin position="313"/>
        <end position="348"/>
    </location>
</feature>
<dbReference type="GO" id="GO:0061630">
    <property type="term" value="F:ubiquitin protein ligase activity"/>
    <property type="evidence" value="ECO:0007669"/>
    <property type="project" value="UniProtKB-EC"/>
</dbReference>
<sequence length="547" mass="62596">MEPKVVDHLENNSKQFSLTNTKKLEQEITCSNCSKLLNISPIYTLEEDDSSKLVCGRCLHIVEKFEGTKWRQVAYENLAKFMTFPCAFEKEGCTSILPWDKVLDHELGCFSATIICPAYDNGIYKGPECSWNGNAAYFQHHIEEDHKDWIIDPPYFDELPEENKMYFTHINKKLAMIVFIKIDAKNYKSCVFLIGSDMESQFYRYQLELNEGNDANSILLRKGRLEPFGYFQAILANKEKLLDINLDIIQPMVSQSKARKPLSAKFSIAMKQKKVINQISEACGVKCRIPKSKALKQTVNNILDENLLAELVCPVCIEFMVPPIYICESGHSICSQCVELVRICPNCRSSLTKKTRNFTLENVTTRVQYPCKNQEIGCGYLTTSDKIRMHEKNCDLEDSPCVFNCGLKFKKPALFNHVNEEHSDRVLAFNEIHTLDIQSGTKEFVYILFASGQMFKLTLKVTGSSHTVTSINMQQLNQNDENLIYRYKFEFVDTSDSRFITSFKGTVQPGGTKPSKSTEVVVPHNIITNAIDDHFLFYRISLFIINL</sequence>
<dbReference type="GO" id="GO:0043161">
    <property type="term" value="P:proteasome-mediated ubiquitin-dependent protein catabolic process"/>
    <property type="evidence" value="ECO:0007669"/>
    <property type="project" value="TreeGrafter"/>
</dbReference>
<evidence type="ECO:0000256" key="9">
    <source>
        <dbReference type="ARBA" id="ARBA00022833"/>
    </source>
</evidence>
<dbReference type="SUPFAM" id="SSF49599">
    <property type="entry name" value="TRAF domain-like"/>
    <property type="match status" value="2"/>
</dbReference>
<evidence type="ECO:0000256" key="4">
    <source>
        <dbReference type="ARBA" id="ARBA00012483"/>
    </source>
</evidence>
<dbReference type="EMBL" id="OU898278">
    <property type="protein sequence ID" value="CAG9831525.1"/>
    <property type="molecule type" value="Genomic_DNA"/>
</dbReference>
<proteinExistence type="inferred from homology"/>
<dbReference type="PROSITE" id="PS51081">
    <property type="entry name" value="ZF_SIAH"/>
    <property type="match status" value="2"/>
</dbReference>
<dbReference type="GO" id="GO:0031624">
    <property type="term" value="F:ubiquitin conjugating enzyme binding"/>
    <property type="evidence" value="ECO:0007669"/>
    <property type="project" value="TreeGrafter"/>
</dbReference>
<dbReference type="InterPro" id="IPR001841">
    <property type="entry name" value="Znf_RING"/>
</dbReference>
<evidence type="ECO:0000259" key="12">
    <source>
        <dbReference type="PROSITE" id="PS51081"/>
    </source>
</evidence>
<evidence type="ECO:0000256" key="5">
    <source>
        <dbReference type="ARBA" id="ARBA00022679"/>
    </source>
</evidence>
<dbReference type="AlphaFoldDB" id="A0A9N9SXR9"/>
<name>A0A9N9SXR9_DIABA</name>
<evidence type="ECO:0000256" key="7">
    <source>
        <dbReference type="ARBA" id="ARBA00022771"/>
    </source>
</evidence>
<protein>
    <recommendedName>
        <fullName evidence="4">RING-type E3 ubiquitin transferase</fullName>
        <ecNumber evidence="4">2.3.2.27</ecNumber>
    </recommendedName>
</protein>
<evidence type="ECO:0000256" key="1">
    <source>
        <dbReference type="ARBA" id="ARBA00000900"/>
    </source>
</evidence>
<dbReference type="SUPFAM" id="SSF57850">
    <property type="entry name" value="RING/U-box"/>
    <property type="match status" value="1"/>
</dbReference>
<dbReference type="GO" id="GO:0008270">
    <property type="term" value="F:zinc ion binding"/>
    <property type="evidence" value="ECO:0007669"/>
    <property type="project" value="UniProtKB-KW"/>
</dbReference>
<comment type="similarity">
    <text evidence="3">Belongs to the SINA (Seven in absentia) family.</text>
</comment>
<keyword evidence="9" id="KW-0862">Zinc</keyword>
<dbReference type="Proteomes" id="UP001153709">
    <property type="component" value="Chromosome 3"/>
</dbReference>
<dbReference type="InterPro" id="IPR013010">
    <property type="entry name" value="Znf_SIAH"/>
</dbReference>
<dbReference type="PROSITE" id="PS50089">
    <property type="entry name" value="ZF_RING_2"/>
    <property type="match status" value="1"/>
</dbReference>
<dbReference type="InterPro" id="IPR013083">
    <property type="entry name" value="Znf_RING/FYVE/PHD"/>
</dbReference>
<keyword evidence="8" id="KW-0833">Ubl conjugation pathway</keyword>
<comment type="pathway">
    <text evidence="2">Protein modification; protein ubiquitination.</text>
</comment>
<dbReference type="Gene3D" id="3.30.40.10">
    <property type="entry name" value="Zinc/RING finger domain, C3HC4 (zinc finger)"/>
    <property type="match status" value="3"/>
</dbReference>
<reference evidence="13" key="1">
    <citation type="submission" date="2022-01" db="EMBL/GenBank/DDBJ databases">
        <authorList>
            <person name="King R."/>
        </authorList>
    </citation>
    <scope>NUCLEOTIDE SEQUENCE</scope>
</reference>
<evidence type="ECO:0000256" key="2">
    <source>
        <dbReference type="ARBA" id="ARBA00004906"/>
    </source>
</evidence>
<gene>
    <name evidence="13" type="ORF">DIABBA_LOCUS5107</name>
</gene>
<evidence type="ECO:0000256" key="10">
    <source>
        <dbReference type="PROSITE-ProRule" id="PRU00455"/>
    </source>
</evidence>
<accession>A0A9N9SXR9</accession>
<keyword evidence="7 10" id="KW-0863">Zinc-finger</keyword>
<keyword evidence="6" id="KW-0479">Metal-binding</keyword>
<evidence type="ECO:0000256" key="6">
    <source>
        <dbReference type="ARBA" id="ARBA00022723"/>
    </source>
</evidence>
<feature type="domain" description="SIAH-type" evidence="12">
    <location>
        <begin position="81"/>
        <end position="147"/>
    </location>
</feature>
<evidence type="ECO:0000313" key="14">
    <source>
        <dbReference type="Proteomes" id="UP001153709"/>
    </source>
</evidence>
<dbReference type="OrthoDB" id="4788989at2759"/>
<dbReference type="Pfam" id="PF21361">
    <property type="entry name" value="Sina_ZnF"/>
    <property type="match status" value="2"/>
</dbReference>
<feature type="domain" description="SIAH-type" evidence="12">
    <location>
        <begin position="366"/>
        <end position="423"/>
    </location>
</feature>
<evidence type="ECO:0000313" key="13">
    <source>
        <dbReference type="EMBL" id="CAG9831525.1"/>
    </source>
</evidence>
<organism evidence="13 14">
    <name type="scientific">Diabrotica balteata</name>
    <name type="common">Banded cucumber beetle</name>
    <dbReference type="NCBI Taxonomy" id="107213"/>
    <lineage>
        <taxon>Eukaryota</taxon>
        <taxon>Metazoa</taxon>
        <taxon>Ecdysozoa</taxon>
        <taxon>Arthropoda</taxon>
        <taxon>Hexapoda</taxon>
        <taxon>Insecta</taxon>
        <taxon>Pterygota</taxon>
        <taxon>Neoptera</taxon>
        <taxon>Endopterygota</taxon>
        <taxon>Coleoptera</taxon>
        <taxon>Polyphaga</taxon>
        <taxon>Cucujiformia</taxon>
        <taxon>Chrysomeloidea</taxon>
        <taxon>Chrysomelidae</taxon>
        <taxon>Galerucinae</taxon>
        <taxon>Diabroticina</taxon>
        <taxon>Diabroticites</taxon>
        <taxon>Diabrotica</taxon>
    </lineage>
</organism>